<evidence type="ECO:0000313" key="1">
    <source>
        <dbReference type="EMBL" id="KAK5581475.1"/>
    </source>
</evidence>
<comment type="caution">
    <text evidence="1">The sequence shown here is derived from an EMBL/GenBank/DDBJ whole genome shotgun (WGS) entry which is preliminary data.</text>
</comment>
<accession>A0AAN7U8I0</accession>
<sequence length="245" mass="28984">MKKENGKNNNSMRIDRGALEEEVKQEIVSIIDAASKEVTKDWEKKIDYSKLKTKYEEFVEELPKIIAIFDKMEEIWNLKKFVENPNQFIDLFKMTHIVDDSILIHEIEELKTIQHLNKYLTGILMKTILKLSTLVSYLDITQPNYEENNHTKQLIRVLAQGLMKYITNMTMQYKFISLHDARIIGPQKLKKYPLVEDIKTLSDSYIYVNVYTSISVVKECKHIVYSLFNFLRINKDNWKEVHDSL</sequence>
<keyword evidence="2" id="KW-1185">Reference proteome</keyword>
<proteinExistence type="predicted"/>
<dbReference type="AlphaFoldDB" id="A0AAN7U8I0"/>
<organism evidence="1 2">
    <name type="scientific">Dictyostelium firmibasis</name>
    <dbReference type="NCBI Taxonomy" id="79012"/>
    <lineage>
        <taxon>Eukaryota</taxon>
        <taxon>Amoebozoa</taxon>
        <taxon>Evosea</taxon>
        <taxon>Eumycetozoa</taxon>
        <taxon>Dictyostelia</taxon>
        <taxon>Dictyosteliales</taxon>
        <taxon>Dictyosteliaceae</taxon>
        <taxon>Dictyostelium</taxon>
    </lineage>
</organism>
<evidence type="ECO:0000313" key="2">
    <source>
        <dbReference type="Proteomes" id="UP001344447"/>
    </source>
</evidence>
<dbReference type="EMBL" id="JAVFKY010000002">
    <property type="protein sequence ID" value="KAK5581475.1"/>
    <property type="molecule type" value="Genomic_DNA"/>
</dbReference>
<name>A0AAN7U8I0_9MYCE</name>
<protein>
    <submittedName>
        <fullName evidence="1">Uncharacterized protein</fullName>
    </submittedName>
</protein>
<gene>
    <name evidence="1" type="ORF">RB653_001508</name>
</gene>
<dbReference type="Proteomes" id="UP001344447">
    <property type="component" value="Unassembled WGS sequence"/>
</dbReference>
<reference evidence="1 2" key="1">
    <citation type="submission" date="2023-11" db="EMBL/GenBank/DDBJ databases">
        <title>Dfirmibasis_genome.</title>
        <authorList>
            <person name="Edelbroek B."/>
            <person name="Kjellin J."/>
            <person name="Jerlstrom-Hultqvist J."/>
            <person name="Soderbom F."/>
        </authorList>
    </citation>
    <scope>NUCLEOTIDE SEQUENCE [LARGE SCALE GENOMIC DNA]</scope>
    <source>
        <strain evidence="1 2">TNS-C-14</strain>
    </source>
</reference>